<proteinExistence type="predicted"/>
<reference evidence="2" key="1">
    <citation type="journal article" date="2020" name="Nat. Commun.">
        <title>Genome sequence of the cluster root forming white lupin.</title>
        <authorList>
            <person name="Hufnagel B."/>
            <person name="Marques A."/>
            <person name="Soriano A."/>
            <person name="Marques L."/>
            <person name="Divol F."/>
            <person name="Doumas P."/>
            <person name="Sallet E."/>
            <person name="Mancinotti D."/>
            <person name="Carrere S."/>
            <person name="Marande W."/>
            <person name="Arribat S."/>
            <person name="Keller J."/>
            <person name="Huneau C."/>
            <person name="Blein T."/>
            <person name="Aime D."/>
            <person name="Laguerre M."/>
            <person name="Taylor J."/>
            <person name="Schubert V."/>
            <person name="Nelson M."/>
            <person name="Geu-Flores F."/>
            <person name="Crespi M."/>
            <person name="Gallardo-Guerrero K."/>
            <person name="Delaux P.-M."/>
            <person name="Salse J."/>
            <person name="Berges H."/>
            <person name="Guyot R."/>
            <person name="Gouzy J."/>
            <person name="Peret B."/>
        </authorList>
    </citation>
    <scope>NUCLEOTIDE SEQUENCE [LARGE SCALE GENOMIC DNA]</scope>
    <source>
        <strain evidence="2">cv. Amiga</strain>
    </source>
</reference>
<accession>A0A6A4QUC0</accession>
<dbReference type="AlphaFoldDB" id="A0A6A4QUC0"/>
<name>A0A6A4QUC0_LUPAL</name>
<sequence>MGKVSTKKFLLVCFCVSLYLVVTFCYTTSALPTIQDLGSDGGKVVKEENAKTNLKTNLKVEDDEEAKSKGYFDEKPVFKWPFKPIPKPVYKPFPKRFRGPRVKKQLFSPPPPHY</sequence>
<gene>
    <name evidence="1" type="ORF">Lalb_Chr03g0032881</name>
</gene>
<protein>
    <submittedName>
        <fullName evidence="1">Uncharacterized protein</fullName>
    </submittedName>
</protein>
<organism evidence="1 2">
    <name type="scientific">Lupinus albus</name>
    <name type="common">White lupine</name>
    <name type="synonym">Lupinus termis</name>
    <dbReference type="NCBI Taxonomy" id="3870"/>
    <lineage>
        <taxon>Eukaryota</taxon>
        <taxon>Viridiplantae</taxon>
        <taxon>Streptophyta</taxon>
        <taxon>Embryophyta</taxon>
        <taxon>Tracheophyta</taxon>
        <taxon>Spermatophyta</taxon>
        <taxon>Magnoliopsida</taxon>
        <taxon>eudicotyledons</taxon>
        <taxon>Gunneridae</taxon>
        <taxon>Pentapetalae</taxon>
        <taxon>rosids</taxon>
        <taxon>fabids</taxon>
        <taxon>Fabales</taxon>
        <taxon>Fabaceae</taxon>
        <taxon>Papilionoideae</taxon>
        <taxon>50 kb inversion clade</taxon>
        <taxon>genistoids sensu lato</taxon>
        <taxon>core genistoids</taxon>
        <taxon>Genisteae</taxon>
        <taxon>Lupinus</taxon>
    </lineage>
</organism>
<comment type="caution">
    <text evidence="1">The sequence shown here is derived from an EMBL/GenBank/DDBJ whole genome shotgun (WGS) entry which is preliminary data.</text>
</comment>
<dbReference type="OrthoDB" id="1436932at2759"/>
<evidence type="ECO:0000313" key="1">
    <source>
        <dbReference type="EMBL" id="KAE9617197.1"/>
    </source>
</evidence>
<keyword evidence="2" id="KW-1185">Reference proteome</keyword>
<dbReference type="Proteomes" id="UP000447434">
    <property type="component" value="Chromosome 3"/>
</dbReference>
<evidence type="ECO:0000313" key="2">
    <source>
        <dbReference type="Proteomes" id="UP000447434"/>
    </source>
</evidence>
<dbReference type="EMBL" id="WOCE01000003">
    <property type="protein sequence ID" value="KAE9617197.1"/>
    <property type="molecule type" value="Genomic_DNA"/>
</dbReference>